<reference evidence="1" key="1">
    <citation type="submission" date="2019-04" db="EMBL/GenBank/DDBJ databases">
        <title>Microbes associate with the intestines of laboratory mice.</title>
        <authorList>
            <person name="Navarre W."/>
            <person name="Wong E."/>
            <person name="Huang K."/>
            <person name="Tropini C."/>
            <person name="Ng K."/>
            <person name="Yu B."/>
        </authorList>
    </citation>
    <scope>NUCLEOTIDE SEQUENCE</scope>
    <source>
        <strain evidence="1">NM73_A23</strain>
    </source>
</reference>
<comment type="caution">
    <text evidence="1">The sequence shown here is derived from an EMBL/GenBank/DDBJ whole genome shotgun (WGS) entry which is preliminary data.</text>
</comment>
<keyword evidence="1" id="KW-0328">Glycosyltransferase</keyword>
<accession>A0AC61QQR0</accession>
<dbReference type="EMBL" id="SRZC01000008">
    <property type="protein sequence ID" value="TGX82609.1"/>
    <property type="molecule type" value="Genomic_DNA"/>
</dbReference>
<gene>
    <name evidence="1" type="primary">deoD</name>
    <name evidence="1" type="ORF">E5358_06050</name>
</gene>
<dbReference type="Proteomes" id="UP000308886">
    <property type="component" value="Unassembled WGS sequence"/>
</dbReference>
<evidence type="ECO:0000313" key="1">
    <source>
        <dbReference type="EMBL" id="TGX82609.1"/>
    </source>
</evidence>
<proteinExistence type="predicted"/>
<sequence>MMTPHNGAQMGDFAKTVLMPGDPLRSKFIAEEFLENPRLVNEVRNILGYTGTYKGIPVSVMASGMGMPSIGIYSYELYQYYGVENIVRIGSAGSYVERLNVRDVVLAESAYSDSTFALKTSGATEKTMYPSEELNAIIMSKADELGINCKKAVVHSSDAFYTTPNVGGWQDIREQTGTECVEMESFALFHNANMLNKRAACILTISDSFCTNEVLSAEDRQNSFREMMRLALESAIAF</sequence>
<organism evidence="1 2">
    <name type="scientific">Palleniella muris</name>
    <dbReference type="NCBI Taxonomy" id="3038145"/>
    <lineage>
        <taxon>Bacteria</taxon>
        <taxon>Pseudomonadati</taxon>
        <taxon>Bacteroidota</taxon>
        <taxon>Bacteroidia</taxon>
        <taxon>Bacteroidales</taxon>
        <taxon>Prevotellaceae</taxon>
        <taxon>Palleniella</taxon>
    </lineage>
</organism>
<dbReference type="EC" id="2.4.2.1" evidence="1"/>
<name>A0AC61QQR0_9BACT</name>
<keyword evidence="2" id="KW-1185">Reference proteome</keyword>
<evidence type="ECO:0000313" key="2">
    <source>
        <dbReference type="Proteomes" id="UP000308886"/>
    </source>
</evidence>
<protein>
    <submittedName>
        <fullName evidence="1">Purine-nucleoside phosphorylase</fullName>
        <ecNumber evidence="1">2.4.2.1</ecNumber>
    </submittedName>
</protein>
<keyword evidence="1" id="KW-0808">Transferase</keyword>